<keyword evidence="3" id="KW-0732">Signal</keyword>
<dbReference type="RefSeq" id="WP_380906409.1">
    <property type="nucleotide sequence ID" value="NZ_JBHUEG010000018.1"/>
</dbReference>
<feature type="compositionally biased region" description="Gly residues" evidence="1">
    <location>
        <begin position="482"/>
        <end position="501"/>
    </location>
</feature>
<sequence length="501" mass="56423">MLQKRILFFPLLCLLAWITSDSVVAQYSLQTLPNPKKNGQDFYVSNPDAVLSPATETSLNQLSTKIEKSCGAEYVVVVINDFEGYDLFEFALSTFNTWGIGKKDRNNGLLLFIAKDRRAYRFVSGYGMESIFPDVYLHRIAEKHLVPNFREGNYDQGVLKASEAVQQALLSSDVRAELERMMPEAIPFFSLRNVHLKNSLWVVLLYVGLYYWVHRVGKQMLVSVKVKKKGCNNCFVLLLLGFFATVFSSLILFWIFAFVVGDPEALFTVASIPYLFMIWGSWVIMFKIYEVRSTIKKSYRDEENKLNALRRFQWRTLLPYLASPLMLIGLFLFQRRWRRMQGRFVPPDASGNWGRVNRDEVKSGMLKKMLSAGQQKEEYLGTKYYEVWLNRQTSEQRVIGWDGAKTHRVCPSCGFKTYLLRASKVLKAATYSNTGIRKVYNQCAFCKHEEDLGTEIIPVKTRSSSSGSSGSGSSSGGSSSSSGGGSFGGGSSGGGGAGGRW</sequence>
<gene>
    <name evidence="5" type="ORF">ACFSR5_20295</name>
</gene>
<feature type="transmembrane region" description="Helical" evidence="2">
    <location>
        <begin position="196"/>
        <end position="213"/>
    </location>
</feature>
<accession>A0ABW5KNF9</accession>
<dbReference type="Pfam" id="PF04536">
    <property type="entry name" value="TPM_phosphatase"/>
    <property type="match status" value="1"/>
</dbReference>
<evidence type="ECO:0000313" key="6">
    <source>
        <dbReference type="Proteomes" id="UP001597545"/>
    </source>
</evidence>
<dbReference type="PANTHER" id="PTHR30373">
    <property type="entry name" value="UPF0603 PROTEIN YGCG"/>
    <property type="match status" value="1"/>
</dbReference>
<evidence type="ECO:0000313" key="5">
    <source>
        <dbReference type="EMBL" id="MFD2549998.1"/>
    </source>
</evidence>
<evidence type="ECO:0000256" key="1">
    <source>
        <dbReference type="SAM" id="MobiDB-lite"/>
    </source>
</evidence>
<protein>
    <submittedName>
        <fullName evidence="5">TPM domain-containing protein</fullName>
    </submittedName>
</protein>
<feature type="region of interest" description="Disordered" evidence="1">
    <location>
        <begin position="457"/>
        <end position="501"/>
    </location>
</feature>
<feature type="transmembrane region" description="Helical" evidence="2">
    <location>
        <begin position="312"/>
        <end position="333"/>
    </location>
</feature>
<feature type="transmembrane region" description="Helical" evidence="2">
    <location>
        <begin position="234"/>
        <end position="260"/>
    </location>
</feature>
<organism evidence="5 6">
    <name type="scientific">Sphingobacterium suaedae</name>
    <dbReference type="NCBI Taxonomy" id="1686402"/>
    <lineage>
        <taxon>Bacteria</taxon>
        <taxon>Pseudomonadati</taxon>
        <taxon>Bacteroidota</taxon>
        <taxon>Sphingobacteriia</taxon>
        <taxon>Sphingobacteriales</taxon>
        <taxon>Sphingobacteriaceae</taxon>
        <taxon>Sphingobacterium</taxon>
    </lineage>
</organism>
<evidence type="ECO:0000256" key="3">
    <source>
        <dbReference type="SAM" id="SignalP"/>
    </source>
</evidence>
<dbReference type="PANTHER" id="PTHR30373:SF2">
    <property type="entry name" value="UPF0603 PROTEIN YGCG"/>
    <property type="match status" value="1"/>
</dbReference>
<feature type="transmembrane region" description="Helical" evidence="2">
    <location>
        <begin position="272"/>
        <end position="291"/>
    </location>
</feature>
<dbReference type="Gene3D" id="3.10.310.50">
    <property type="match status" value="1"/>
</dbReference>
<dbReference type="EMBL" id="JBHULR010000021">
    <property type="protein sequence ID" value="MFD2549998.1"/>
    <property type="molecule type" value="Genomic_DNA"/>
</dbReference>
<feature type="chain" id="PRO_5046244226" evidence="3">
    <location>
        <begin position="26"/>
        <end position="501"/>
    </location>
</feature>
<dbReference type="Proteomes" id="UP001597545">
    <property type="component" value="Unassembled WGS sequence"/>
</dbReference>
<proteinExistence type="predicted"/>
<comment type="caution">
    <text evidence="5">The sequence shown here is derived from an EMBL/GenBank/DDBJ whole genome shotgun (WGS) entry which is preliminary data.</text>
</comment>
<keyword evidence="2" id="KW-0812">Transmembrane</keyword>
<keyword evidence="2" id="KW-0472">Membrane</keyword>
<keyword evidence="2" id="KW-1133">Transmembrane helix</keyword>
<evidence type="ECO:0000256" key="2">
    <source>
        <dbReference type="SAM" id="Phobius"/>
    </source>
</evidence>
<dbReference type="InterPro" id="IPR007621">
    <property type="entry name" value="TPM_dom"/>
</dbReference>
<evidence type="ECO:0000259" key="4">
    <source>
        <dbReference type="Pfam" id="PF04536"/>
    </source>
</evidence>
<reference evidence="6" key="1">
    <citation type="journal article" date="2019" name="Int. J. Syst. Evol. Microbiol.">
        <title>The Global Catalogue of Microorganisms (GCM) 10K type strain sequencing project: providing services to taxonomists for standard genome sequencing and annotation.</title>
        <authorList>
            <consortium name="The Broad Institute Genomics Platform"/>
            <consortium name="The Broad Institute Genome Sequencing Center for Infectious Disease"/>
            <person name="Wu L."/>
            <person name="Ma J."/>
        </authorList>
    </citation>
    <scope>NUCLEOTIDE SEQUENCE [LARGE SCALE GENOMIC DNA]</scope>
    <source>
        <strain evidence="6">KCTC 42662</strain>
    </source>
</reference>
<name>A0ABW5KNF9_9SPHI</name>
<keyword evidence="6" id="KW-1185">Reference proteome</keyword>
<feature type="signal peptide" evidence="3">
    <location>
        <begin position="1"/>
        <end position="25"/>
    </location>
</feature>
<feature type="domain" description="TPM" evidence="4">
    <location>
        <begin position="45"/>
        <end position="167"/>
    </location>
</feature>